<dbReference type="PROSITE" id="PS00300">
    <property type="entry name" value="SRP54"/>
    <property type="match status" value="1"/>
</dbReference>
<dbReference type="PANTHER" id="PTHR43134">
    <property type="entry name" value="SIGNAL RECOGNITION PARTICLE RECEPTOR SUBUNIT ALPHA"/>
    <property type="match status" value="1"/>
</dbReference>
<dbReference type="InterPro" id="IPR003593">
    <property type="entry name" value="AAA+_ATPase"/>
</dbReference>
<evidence type="ECO:0000256" key="10">
    <source>
        <dbReference type="SAM" id="MobiDB-lite"/>
    </source>
</evidence>
<dbReference type="HOGENOM" id="CLU_009301_2_0_9"/>
<comment type="function">
    <text evidence="9">Involved in targeting and insertion of nascent membrane proteins into the cytoplasmic membrane. Acts as a receptor for the complex formed by the signal recognition particle (SRP) and the ribosome-nascent chain (RNC).</text>
</comment>
<comment type="subcellular location">
    <subcellularLocation>
        <location evidence="9">Cell membrane</location>
        <topology evidence="9">Peripheral membrane protein</topology>
        <orientation evidence="9">Cytoplasmic side</orientation>
    </subcellularLocation>
    <subcellularLocation>
        <location evidence="9">Cytoplasm</location>
    </subcellularLocation>
</comment>
<dbReference type="PANTHER" id="PTHR43134:SF1">
    <property type="entry name" value="SIGNAL RECOGNITION PARTICLE RECEPTOR SUBUNIT ALPHA"/>
    <property type="match status" value="1"/>
</dbReference>
<protein>
    <recommendedName>
        <fullName evidence="9">Signal recognition particle receptor FtsY</fullName>
        <shortName evidence="9">SRP receptor</shortName>
        <ecNumber evidence="9">3.6.5.4</ecNumber>
    </recommendedName>
</protein>
<dbReference type="InterPro" id="IPR013822">
    <property type="entry name" value="Signal_recog_particl_SRP54_hlx"/>
</dbReference>
<keyword evidence="3 9" id="KW-0547">Nucleotide-binding</keyword>
<dbReference type="InterPro" id="IPR027417">
    <property type="entry name" value="P-loop_NTPase"/>
</dbReference>
<keyword evidence="4 9" id="KW-0378">Hydrolase</keyword>
<evidence type="ECO:0000313" key="12">
    <source>
        <dbReference type="EMBL" id="SHD76987.1"/>
    </source>
</evidence>
<dbReference type="FunFam" id="3.40.50.300:FF:000053">
    <property type="entry name" value="Signal recognition particle receptor FtsY"/>
    <property type="match status" value="1"/>
</dbReference>
<dbReference type="RefSeq" id="WP_005587767.1">
    <property type="nucleotide sequence ID" value="NZ_LT669839.1"/>
</dbReference>
<dbReference type="OrthoDB" id="9804720at2"/>
<evidence type="ECO:0000256" key="3">
    <source>
        <dbReference type="ARBA" id="ARBA00022741"/>
    </source>
</evidence>
<feature type="binding site" evidence="9">
    <location>
        <begin position="160"/>
        <end position="167"/>
    </location>
    <ligand>
        <name>GTP</name>
        <dbReference type="ChEBI" id="CHEBI:37565"/>
    </ligand>
</feature>
<dbReference type="GO" id="GO:0005737">
    <property type="term" value="C:cytoplasm"/>
    <property type="evidence" value="ECO:0007669"/>
    <property type="project" value="UniProtKB-SubCell"/>
</dbReference>
<dbReference type="InterPro" id="IPR004390">
    <property type="entry name" value="SR_rcpt_FtsY"/>
</dbReference>
<dbReference type="Proteomes" id="UP000245423">
    <property type="component" value="Chromosome 1"/>
</dbReference>
<dbReference type="FunFam" id="1.20.120.140:FF:000002">
    <property type="entry name" value="Signal recognition particle receptor FtsY"/>
    <property type="match status" value="1"/>
</dbReference>
<dbReference type="EC" id="3.6.5.4" evidence="9"/>
<feature type="domain" description="SRP54-type proteins GTP-binding" evidence="11">
    <location>
        <begin position="327"/>
        <end position="340"/>
    </location>
</feature>
<feature type="region of interest" description="Disordered" evidence="10">
    <location>
        <begin position="1"/>
        <end position="22"/>
    </location>
</feature>
<dbReference type="CDD" id="cd17874">
    <property type="entry name" value="FtsY"/>
    <property type="match status" value="1"/>
</dbReference>
<dbReference type="SMART" id="SM00962">
    <property type="entry name" value="SRP54"/>
    <property type="match status" value="1"/>
</dbReference>
<evidence type="ECO:0000256" key="8">
    <source>
        <dbReference type="ARBA" id="ARBA00048027"/>
    </source>
</evidence>
<dbReference type="GO" id="GO:0005525">
    <property type="term" value="F:GTP binding"/>
    <property type="evidence" value="ECO:0007669"/>
    <property type="project" value="UniProtKB-UniRule"/>
</dbReference>
<evidence type="ECO:0000256" key="2">
    <source>
        <dbReference type="ARBA" id="ARBA00022490"/>
    </source>
</evidence>
<keyword evidence="13" id="KW-1185">Reference proteome</keyword>
<proteinExistence type="inferred from homology"/>
<gene>
    <name evidence="9 12" type="primary">ftsY</name>
    <name evidence="12" type="ORF">CUESP1_1624</name>
</gene>
<dbReference type="HAMAP" id="MF_00920">
    <property type="entry name" value="FtsY"/>
    <property type="match status" value="1"/>
</dbReference>
<feature type="compositionally biased region" description="Basic and acidic residues" evidence="10">
    <location>
        <begin position="10"/>
        <end position="22"/>
    </location>
</feature>
<dbReference type="SUPFAM" id="SSF47364">
    <property type="entry name" value="Domain of the SRP/SRP receptor G-proteins"/>
    <property type="match status" value="1"/>
</dbReference>
<organism evidence="12 13">
    <name type="scientific">[Clostridium] ultunense Esp</name>
    <dbReference type="NCBI Taxonomy" id="1288971"/>
    <lineage>
        <taxon>Bacteria</taxon>
        <taxon>Bacillati</taxon>
        <taxon>Bacillota</taxon>
        <taxon>Tissierellia</taxon>
        <taxon>Tissierellales</taxon>
        <taxon>Tepidimicrobiaceae</taxon>
        <taxon>Schnuerera</taxon>
    </lineage>
</organism>
<dbReference type="SMART" id="SM00963">
    <property type="entry name" value="SRP54_N"/>
    <property type="match status" value="1"/>
</dbReference>
<dbReference type="EMBL" id="LT669839">
    <property type="protein sequence ID" value="SHD76987.1"/>
    <property type="molecule type" value="Genomic_DNA"/>
</dbReference>
<comment type="similarity">
    <text evidence="9">Belongs to the GTP-binding SRP family. FtsY subfamily.</text>
</comment>
<dbReference type="AlphaFoldDB" id="M1ZFF8"/>
<feature type="binding site" evidence="9">
    <location>
        <begin position="306"/>
        <end position="309"/>
    </location>
    <ligand>
        <name>GTP</name>
        <dbReference type="ChEBI" id="CHEBI:37565"/>
    </ligand>
</feature>
<evidence type="ECO:0000259" key="11">
    <source>
        <dbReference type="PROSITE" id="PS00300"/>
    </source>
</evidence>
<keyword evidence="2 9" id="KW-0963">Cytoplasm</keyword>
<name>M1ZFF8_9FIRM</name>
<keyword evidence="5 9" id="KW-0342">GTP-binding</keyword>
<dbReference type="NCBIfam" id="TIGR00064">
    <property type="entry name" value="ftsY"/>
    <property type="match status" value="1"/>
</dbReference>
<comment type="subunit">
    <text evidence="9">Part of the signal recognition particle protein translocation system, which is composed of SRP and FtsY.</text>
</comment>
<evidence type="ECO:0000256" key="6">
    <source>
        <dbReference type="ARBA" id="ARBA00023136"/>
    </source>
</evidence>
<sequence>MFKNLFKRKNKEDKSKEKEERKVVTEEIERDELGTKVDERERLDIKEESNLSFFDKLKVGLDKTRKGMTEKIDAILKSYGKVDEELFDDLEEILVTADIGINTTMEIIDRLRDRVKVEKVTEPDRVKGLLKEEIKEIMKEARKENSLSIEPLPVVILVVGVNGAGKTTTIGKLSYNLKNEGKKVIIAAGDTFRAAAIEQLEEWSNRSGADFISHREGSDPAAVIFDGIQAAKARKADVLICDTAGRLHNKKNLMNELNKIFRVVDREYPEAQKEVLLVLDATTGQNAISQAKVFKEVCDITGVVLTKLDGTAKGGVVIALQSELGLPVKLVGIGEKIDDLQEFNVDDFVEAIFN</sequence>
<dbReference type="Pfam" id="PF02881">
    <property type="entry name" value="SRP54_N"/>
    <property type="match status" value="1"/>
</dbReference>
<evidence type="ECO:0000313" key="13">
    <source>
        <dbReference type="Proteomes" id="UP000245423"/>
    </source>
</evidence>
<accession>M1ZFF8</accession>
<dbReference type="Gene3D" id="3.40.50.300">
    <property type="entry name" value="P-loop containing nucleotide triphosphate hydrolases"/>
    <property type="match status" value="1"/>
</dbReference>
<dbReference type="GO" id="GO:0006614">
    <property type="term" value="P:SRP-dependent cotranslational protein targeting to membrane"/>
    <property type="evidence" value="ECO:0007669"/>
    <property type="project" value="InterPro"/>
</dbReference>
<dbReference type="InterPro" id="IPR000897">
    <property type="entry name" value="SRP54_GTPase_dom"/>
</dbReference>
<keyword evidence="6 9" id="KW-0472">Membrane</keyword>
<dbReference type="GO" id="GO:0005047">
    <property type="term" value="F:signal recognition particle binding"/>
    <property type="evidence" value="ECO:0007669"/>
    <property type="project" value="TreeGrafter"/>
</dbReference>
<evidence type="ECO:0000256" key="5">
    <source>
        <dbReference type="ARBA" id="ARBA00023134"/>
    </source>
</evidence>
<dbReference type="InterPro" id="IPR042101">
    <property type="entry name" value="SRP54_N_sf"/>
</dbReference>
<comment type="catalytic activity">
    <reaction evidence="8 9">
        <text>GTP + H2O = GDP + phosphate + H(+)</text>
        <dbReference type="Rhea" id="RHEA:19669"/>
        <dbReference type="ChEBI" id="CHEBI:15377"/>
        <dbReference type="ChEBI" id="CHEBI:15378"/>
        <dbReference type="ChEBI" id="CHEBI:37565"/>
        <dbReference type="ChEBI" id="CHEBI:43474"/>
        <dbReference type="ChEBI" id="CHEBI:58189"/>
        <dbReference type="EC" id="3.6.5.4"/>
    </reaction>
</comment>
<reference evidence="12 13" key="1">
    <citation type="submission" date="2016-11" db="EMBL/GenBank/DDBJ databases">
        <authorList>
            <person name="Manzoor S."/>
        </authorList>
    </citation>
    <scope>NUCLEOTIDE SEQUENCE [LARGE SCALE GENOMIC DNA]</scope>
    <source>
        <strain evidence="12">Clostridium ultunense strain Esp</strain>
    </source>
</reference>
<feature type="binding site" evidence="9">
    <location>
        <begin position="242"/>
        <end position="246"/>
    </location>
    <ligand>
        <name>GTP</name>
        <dbReference type="ChEBI" id="CHEBI:37565"/>
    </ligand>
</feature>
<evidence type="ECO:0000256" key="1">
    <source>
        <dbReference type="ARBA" id="ARBA00022475"/>
    </source>
</evidence>
<dbReference type="InterPro" id="IPR036225">
    <property type="entry name" value="SRP/SRP_N"/>
</dbReference>
<keyword evidence="1 9" id="KW-1003">Cell membrane</keyword>
<dbReference type="SMART" id="SM00382">
    <property type="entry name" value="AAA"/>
    <property type="match status" value="1"/>
</dbReference>
<dbReference type="Pfam" id="PF00448">
    <property type="entry name" value="SRP54"/>
    <property type="match status" value="1"/>
</dbReference>
<dbReference type="GO" id="GO:0003924">
    <property type="term" value="F:GTPase activity"/>
    <property type="evidence" value="ECO:0007669"/>
    <property type="project" value="UniProtKB-UniRule"/>
</dbReference>
<keyword evidence="7 9" id="KW-0675">Receptor</keyword>
<evidence type="ECO:0000256" key="4">
    <source>
        <dbReference type="ARBA" id="ARBA00022801"/>
    </source>
</evidence>
<dbReference type="Gene3D" id="1.20.120.140">
    <property type="entry name" value="Signal recognition particle SRP54, nucleotide-binding domain"/>
    <property type="match status" value="1"/>
</dbReference>
<evidence type="ECO:0000256" key="9">
    <source>
        <dbReference type="HAMAP-Rule" id="MF_00920"/>
    </source>
</evidence>
<dbReference type="SUPFAM" id="SSF52540">
    <property type="entry name" value="P-loop containing nucleoside triphosphate hydrolases"/>
    <property type="match status" value="1"/>
</dbReference>
<dbReference type="GO" id="GO:0005886">
    <property type="term" value="C:plasma membrane"/>
    <property type="evidence" value="ECO:0007669"/>
    <property type="project" value="UniProtKB-SubCell"/>
</dbReference>
<evidence type="ECO:0000256" key="7">
    <source>
        <dbReference type="ARBA" id="ARBA00023170"/>
    </source>
</evidence>